<dbReference type="GO" id="GO:0004674">
    <property type="term" value="F:protein serine/threonine kinase activity"/>
    <property type="evidence" value="ECO:0007669"/>
    <property type="project" value="UniProtKB-KW"/>
</dbReference>
<reference evidence="6 7" key="1">
    <citation type="submission" date="2021-04" db="EMBL/GenBank/DDBJ databases">
        <authorList>
            <person name="De Guttry C."/>
            <person name="Zahm M."/>
            <person name="Klopp C."/>
            <person name="Cabau C."/>
            <person name="Louis A."/>
            <person name="Berthelot C."/>
            <person name="Parey E."/>
            <person name="Roest Crollius H."/>
            <person name="Montfort J."/>
            <person name="Robinson-Rechavi M."/>
            <person name="Bucao C."/>
            <person name="Bouchez O."/>
            <person name="Gislard M."/>
            <person name="Lluch J."/>
            <person name="Milhes M."/>
            <person name="Lampietro C."/>
            <person name="Lopez Roques C."/>
            <person name="Donnadieu C."/>
            <person name="Braasch I."/>
            <person name="Desvignes T."/>
            <person name="Postlethwait J."/>
            <person name="Bobe J."/>
            <person name="Wedekind C."/>
            <person name="Guiguen Y."/>
        </authorList>
    </citation>
    <scope>NUCLEOTIDE SEQUENCE [LARGE SCALE GENOMIC DNA]</scope>
    <source>
        <strain evidence="6">Cs_M1</strain>
        <tissue evidence="6">Blood</tissue>
    </source>
</reference>
<keyword evidence="2" id="KW-0418">Kinase</keyword>
<accession>A0AAN8R042</accession>
<feature type="coiled-coil region" evidence="4">
    <location>
        <begin position="57"/>
        <end position="282"/>
    </location>
</feature>
<comment type="caution">
    <text evidence="6">The sequence shown here is derived from an EMBL/GenBank/DDBJ whole genome shotgun (WGS) entry which is preliminary data.</text>
</comment>
<dbReference type="GO" id="GO:0016459">
    <property type="term" value="C:myosin complex"/>
    <property type="evidence" value="ECO:0007669"/>
    <property type="project" value="InterPro"/>
</dbReference>
<evidence type="ECO:0000256" key="2">
    <source>
        <dbReference type="ARBA" id="ARBA00022777"/>
    </source>
</evidence>
<keyword evidence="2" id="KW-0808">Transferase</keyword>
<name>A0AAN8R042_9TELE</name>
<evidence type="ECO:0000256" key="3">
    <source>
        <dbReference type="ARBA" id="ARBA00023054"/>
    </source>
</evidence>
<dbReference type="PANTHER" id="PTHR22988:SF75">
    <property type="entry name" value="MYOSIN-16-LIKE"/>
    <property type="match status" value="1"/>
</dbReference>
<dbReference type="Proteomes" id="UP001356427">
    <property type="component" value="Unassembled WGS sequence"/>
</dbReference>
<keyword evidence="3 4" id="KW-0175">Coiled coil</keyword>
<evidence type="ECO:0000256" key="1">
    <source>
        <dbReference type="ARBA" id="ARBA00022527"/>
    </source>
</evidence>
<keyword evidence="1" id="KW-0723">Serine/threonine-protein kinase</keyword>
<evidence type="ECO:0000259" key="5">
    <source>
        <dbReference type="Pfam" id="PF01576"/>
    </source>
</evidence>
<keyword evidence="7" id="KW-1185">Reference proteome</keyword>
<dbReference type="AlphaFoldDB" id="A0AAN8R042"/>
<sequence length="286" mass="33118">MEKSEIQAALEEMKGTLEHEESNSLCIQLELNQIKDDIDRKLVEKDGEINNLCRYLRKKMEGDLNEMQVQLNHVNRQSTESQKVLPQLQVQIKDLQLELDEMLHQDEELKEQVEELQALLEQNDRTRKLAEHELLESTERVHLLHSQNTALINQKKKLESDLSMLSTDLDEASHECRNAEEKAKKAIADAAMMAEELLKKELDTSSHLERIKKNMEQTIKDLQMRLDEAEQIALKGGKKQIQKLEGRTEEDRKNLASLQQHIDKLQAKVKSYKRQAEEAGNKPTPT</sequence>
<dbReference type="GO" id="GO:0031032">
    <property type="term" value="P:actomyosin structure organization"/>
    <property type="evidence" value="ECO:0007669"/>
    <property type="project" value="TreeGrafter"/>
</dbReference>
<protein>
    <recommendedName>
        <fullName evidence="5">Myosin tail domain-containing protein</fullName>
    </recommendedName>
</protein>
<proteinExistence type="predicted"/>
<dbReference type="FunFam" id="1.20.5.370:FF:000010">
    <property type="entry name" value="Myosin heavy chain, isoform G"/>
    <property type="match status" value="1"/>
</dbReference>
<dbReference type="PANTHER" id="PTHR22988">
    <property type="entry name" value="MYOTONIC DYSTROPHY S/T KINASE-RELATED"/>
    <property type="match status" value="1"/>
</dbReference>
<dbReference type="InterPro" id="IPR014751">
    <property type="entry name" value="XRCC4-like_C"/>
</dbReference>
<feature type="domain" description="Myosin tail" evidence="5">
    <location>
        <begin position="57"/>
        <end position="247"/>
    </location>
</feature>
<gene>
    <name evidence="6" type="ORF">J4Q44_G00102070</name>
</gene>
<dbReference type="EMBL" id="JAGTTL010000008">
    <property type="protein sequence ID" value="KAK6318996.1"/>
    <property type="molecule type" value="Genomic_DNA"/>
</dbReference>
<dbReference type="Gene3D" id="1.20.5.370">
    <property type="match status" value="3"/>
</dbReference>
<dbReference type="InterPro" id="IPR002928">
    <property type="entry name" value="Myosin_tail"/>
</dbReference>
<evidence type="ECO:0000313" key="7">
    <source>
        <dbReference type="Proteomes" id="UP001356427"/>
    </source>
</evidence>
<organism evidence="6 7">
    <name type="scientific">Coregonus suidteri</name>
    <dbReference type="NCBI Taxonomy" id="861788"/>
    <lineage>
        <taxon>Eukaryota</taxon>
        <taxon>Metazoa</taxon>
        <taxon>Chordata</taxon>
        <taxon>Craniata</taxon>
        <taxon>Vertebrata</taxon>
        <taxon>Euteleostomi</taxon>
        <taxon>Actinopterygii</taxon>
        <taxon>Neopterygii</taxon>
        <taxon>Teleostei</taxon>
        <taxon>Protacanthopterygii</taxon>
        <taxon>Salmoniformes</taxon>
        <taxon>Salmonidae</taxon>
        <taxon>Coregoninae</taxon>
        <taxon>Coregonus</taxon>
    </lineage>
</organism>
<dbReference type="Pfam" id="PF01576">
    <property type="entry name" value="Myosin_tail_1"/>
    <property type="match status" value="1"/>
</dbReference>
<dbReference type="InterPro" id="IPR050839">
    <property type="entry name" value="Rho-assoc_Ser/Thr_Kinase"/>
</dbReference>
<evidence type="ECO:0000256" key="4">
    <source>
        <dbReference type="SAM" id="Coils"/>
    </source>
</evidence>
<evidence type="ECO:0000313" key="6">
    <source>
        <dbReference type="EMBL" id="KAK6318996.1"/>
    </source>
</evidence>
<dbReference type="GO" id="GO:0005737">
    <property type="term" value="C:cytoplasm"/>
    <property type="evidence" value="ECO:0007669"/>
    <property type="project" value="TreeGrafter"/>
</dbReference>